<reference evidence="2" key="1">
    <citation type="submission" date="2013-08" db="EMBL/GenBank/DDBJ databases">
        <authorList>
            <person name="Mendez C."/>
            <person name="Richter M."/>
            <person name="Ferrer M."/>
            <person name="Sanchez J."/>
        </authorList>
    </citation>
    <scope>NUCLEOTIDE SEQUENCE</scope>
</reference>
<dbReference type="GO" id="GO:0004386">
    <property type="term" value="F:helicase activity"/>
    <property type="evidence" value="ECO:0007669"/>
    <property type="project" value="UniProtKB-KW"/>
</dbReference>
<keyword evidence="2" id="KW-0067">ATP-binding</keyword>
<protein>
    <submittedName>
        <fullName evidence="2">ATP-dependent helicase</fullName>
    </submittedName>
</protein>
<dbReference type="EMBL" id="AUZY01005351">
    <property type="protein sequence ID" value="EQD59388.1"/>
    <property type="molecule type" value="Genomic_DNA"/>
</dbReference>
<feature type="non-terminal residue" evidence="2">
    <location>
        <position position="410"/>
    </location>
</feature>
<dbReference type="AlphaFoldDB" id="T1AS68"/>
<keyword evidence="2" id="KW-0378">Hydrolase</keyword>
<dbReference type="PANTHER" id="PTHR47962">
    <property type="entry name" value="ATP-DEPENDENT HELICASE LHR-RELATED-RELATED"/>
    <property type="match status" value="1"/>
</dbReference>
<accession>T1AS68</accession>
<dbReference type="GO" id="GO:0003677">
    <property type="term" value="F:DNA binding"/>
    <property type="evidence" value="ECO:0007669"/>
    <property type="project" value="TreeGrafter"/>
</dbReference>
<evidence type="ECO:0000313" key="2">
    <source>
        <dbReference type="EMBL" id="EQD59388.1"/>
    </source>
</evidence>
<dbReference type="PANTHER" id="PTHR47962:SF5">
    <property type="entry name" value="ATP-DEPENDENT HELICASE LHR-RELATED"/>
    <property type="match status" value="1"/>
</dbReference>
<dbReference type="GO" id="GO:0005524">
    <property type="term" value="F:ATP binding"/>
    <property type="evidence" value="ECO:0007669"/>
    <property type="project" value="InterPro"/>
</dbReference>
<name>T1AS68_9ZZZZ</name>
<sequence length="410" mass="45926">ASLRAEGEMPLEPLLNCLRRAVPVRDLTDAEVEALVGFLQELGSLRREGSRIRPGRGTLTRFYQALSLIPEEKTYPLRDLGTRKLLGTLDERFVVTQILSRPDFTFLLHGSTWRVVEFRDDELLVESVKEIGSEPRWVGEDIPVPFPVAQEIGRCRREADLGPYPLSEAARVRLLDRSRRLRGAPAIPDDRTVTVEMYGGQAVLGACFGTRVNHTLGLLWSGLATSRFGVRSEVLLSEPTWLILGLPSHPSPREVAELLPLDPETVPGLLRRLVPASLEYRWTFTTVARKLGVISLESKGRDLKTLEPLLQHAQETPLGEEVLEKTLHDRFDLEGTMEVFRRWRSGQLKLVEVPGGPLALGHEVLGRLSWQELGDTPPPTLLRAVRDRLSQESLVLLCVRCGFERTVTPG</sequence>
<organism evidence="2">
    <name type="scientific">mine drainage metagenome</name>
    <dbReference type="NCBI Taxonomy" id="410659"/>
    <lineage>
        <taxon>unclassified sequences</taxon>
        <taxon>metagenomes</taxon>
        <taxon>ecological metagenomes</taxon>
    </lineage>
</organism>
<gene>
    <name evidence="2" type="ORF">B1B_08233</name>
</gene>
<keyword evidence="2" id="KW-0347">Helicase</keyword>
<dbReference type="InterPro" id="IPR052511">
    <property type="entry name" value="ATP-dep_Helicase"/>
</dbReference>
<feature type="non-terminal residue" evidence="2">
    <location>
        <position position="1"/>
    </location>
</feature>
<proteinExistence type="predicted"/>
<feature type="domain" description="Lhr-like DEAD/H associated" evidence="1">
    <location>
        <begin position="187"/>
        <end position="353"/>
    </location>
</feature>
<reference evidence="2" key="2">
    <citation type="journal article" date="2014" name="ISME J.">
        <title>Microbial stratification in low pH oxic and suboxic macroscopic growths along an acid mine drainage.</title>
        <authorList>
            <person name="Mendez-Garcia C."/>
            <person name="Mesa V."/>
            <person name="Sprenger R.R."/>
            <person name="Richter M."/>
            <person name="Diez M.S."/>
            <person name="Solano J."/>
            <person name="Bargiela R."/>
            <person name="Golyshina O.V."/>
            <person name="Manteca A."/>
            <person name="Ramos J.L."/>
            <person name="Gallego J.R."/>
            <person name="Llorente I."/>
            <person name="Martins Dos Santos V.A."/>
            <person name="Jensen O.N."/>
            <person name="Pelaez A.I."/>
            <person name="Sanchez J."/>
            <person name="Ferrer M."/>
        </authorList>
    </citation>
    <scope>NUCLEOTIDE SEQUENCE</scope>
</reference>
<evidence type="ECO:0000259" key="1">
    <source>
        <dbReference type="Pfam" id="PF08494"/>
    </source>
</evidence>
<dbReference type="GO" id="GO:0016887">
    <property type="term" value="F:ATP hydrolysis activity"/>
    <property type="evidence" value="ECO:0007669"/>
    <property type="project" value="TreeGrafter"/>
</dbReference>
<comment type="caution">
    <text evidence="2">The sequence shown here is derived from an EMBL/GenBank/DDBJ whole genome shotgun (WGS) entry which is preliminary data.</text>
</comment>
<dbReference type="Pfam" id="PF08494">
    <property type="entry name" value="DEAD_assoc"/>
    <property type="match status" value="1"/>
</dbReference>
<keyword evidence="2" id="KW-0547">Nucleotide-binding</keyword>
<dbReference type="InterPro" id="IPR013701">
    <property type="entry name" value="Lhr-like_DEAD/DEAH_assoc"/>
</dbReference>